<evidence type="ECO:0000256" key="3">
    <source>
        <dbReference type="ARBA" id="ARBA00013194"/>
    </source>
</evidence>
<evidence type="ECO:0000256" key="5">
    <source>
        <dbReference type="ARBA" id="ARBA00022618"/>
    </source>
</evidence>
<reference evidence="15" key="1">
    <citation type="submission" date="2022-06" db="EMBL/GenBank/DDBJ databases">
        <title>New Polynucleobacter species.</title>
        <authorList>
            <person name="Hahn M.W."/>
        </authorList>
    </citation>
    <scope>NUCLEOTIDE SEQUENCE</scope>
    <source>
        <strain evidence="15">UK-FUSCHL-C3</strain>
    </source>
</reference>
<evidence type="ECO:0000256" key="8">
    <source>
        <dbReference type="ARBA" id="ARBA00023235"/>
    </source>
</evidence>
<dbReference type="Gene3D" id="3.10.50.40">
    <property type="match status" value="1"/>
</dbReference>
<dbReference type="HAMAP" id="MF_00303">
    <property type="entry name" value="Trigger_factor_Tig"/>
    <property type="match status" value="1"/>
</dbReference>
<feature type="domain" description="PPIase FKBP-type" evidence="14">
    <location>
        <begin position="158"/>
        <end position="218"/>
    </location>
</feature>
<dbReference type="PANTHER" id="PTHR30560:SF3">
    <property type="entry name" value="TRIGGER FACTOR-LIKE PROTEIN TIG, CHLOROPLASTIC"/>
    <property type="match status" value="1"/>
</dbReference>
<gene>
    <name evidence="11 15" type="primary">tig</name>
    <name evidence="15" type="ORF">NKE59_04870</name>
</gene>
<dbReference type="EMBL" id="CP099959">
    <property type="protein sequence ID" value="XCC58642.1"/>
    <property type="molecule type" value="Genomic_DNA"/>
</dbReference>
<dbReference type="PIRSF" id="PIRSF003095">
    <property type="entry name" value="Trigger_factor"/>
    <property type="match status" value="1"/>
</dbReference>
<dbReference type="InterPro" id="IPR036611">
    <property type="entry name" value="Trigger_fac_ribosome-bd_sf"/>
</dbReference>
<dbReference type="InterPro" id="IPR005215">
    <property type="entry name" value="Trig_fac"/>
</dbReference>
<sequence length="431" mass="48435">MTLQFNRADINQAREARLTKISKSMKMPGFRPGKVPKKMVEQQYGMQVDFEVQYDKATQLFYELSKQEGLKLASQPRLEPKSEIDADEIVFDAFFEVLPEVKIGDFSASELTRYTTEVNDPEIDRALDVLRKQRVHYHSRGEAGDHGDGGSDTSAQKDDQVTIDFVGKIDGVEFAGGKADDFQFVIGAGQMLPEFEAATLGLKKGESKTFPMKFPDDYHGAEVAGKTAEFTVTMKDVAWPHMPPVDEEFAKSLGITEGGVEKMRSEIKTNMDREVKRRTEALLKNQVMDELVKQCPLDVPKSLITGEQERLMEAARNDLIQRGIPNAKDAPIPPEMFAEQANKRVRLGLILSDLVKQQNLTATPEQIKASIEETAATYEDPKEVMRWYYSDPSRLKEVEAVVLEENVVKHICSLAKVTDKAVTFEDLSKMS</sequence>
<dbReference type="GO" id="GO:0043335">
    <property type="term" value="P:protein unfolding"/>
    <property type="evidence" value="ECO:0007669"/>
    <property type="project" value="TreeGrafter"/>
</dbReference>
<keyword evidence="9 11" id="KW-0131">Cell cycle</keyword>
<proteinExistence type="inferred from homology"/>
<evidence type="ECO:0000256" key="12">
    <source>
        <dbReference type="PROSITE-ProRule" id="PRU00277"/>
    </source>
</evidence>
<dbReference type="SUPFAM" id="SSF54534">
    <property type="entry name" value="FKBP-like"/>
    <property type="match status" value="1"/>
</dbReference>
<dbReference type="GO" id="GO:0051301">
    <property type="term" value="P:cell division"/>
    <property type="evidence" value="ECO:0007669"/>
    <property type="project" value="UniProtKB-KW"/>
</dbReference>
<dbReference type="NCBIfam" id="TIGR00115">
    <property type="entry name" value="tig"/>
    <property type="match status" value="1"/>
</dbReference>
<dbReference type="Pfam" id="PF00254">
    <property type="entry name" value="FKBP_C"/>
    <property type="match status" value="1"/>
</dbReference>
<keyword evidence="6 11" id="KW-0697">Rotamase</keyword>
<comment type="domain">
    <text evidence="11">Consists of 3 domains; the N-terminus binds the ribosome, the middle domain has PPIase activity, while the C-terminus has intrinsic chaperone activity on its own.</text>
</comment>
<dbReference type="PANTHER" id="PTHR30560">
    <property type="entry name" value="TRIGGER FACTOR CHAPERONE AND PEPTIDYL-PROLYL CIS/TRANS ISOMERASE"/>
    <property type="match status" value="1"/>
</dbReference>
<comment type="function">
    <text evidence="11">Involved in protein export. Acts as a chaperone by maintaining the newly synthesized protein in an open conformation. Functions as a peptidyl-prolyl cis-trans isomerase.</text>
</comment>
<dbReference type="GO" id="GO:0044183">
    <property type="term" value="F:protein folding chaperone"/>
    <property type="evidence" value="ECO:0007669"/>
    <property type="project" value="TreeGrafter"/>
</dbReference>
<dbReference type="GO" id="GO:0005737">
    <property type="term" value="C:cytoplasm"/>
    <property type="evidence" value="ECO:0007669"/>
    <property type="project" value="UniProtKB-SubCell"/>
</dbReference>
<accession>A0AAU8A5D2</accession>
<dbReference type="SUPFAM" id="SSF109998">
    <property type="entry name" value="Triger factor/SurA peptide-binding domain-like"/>
    <property type="match status" value="1"/>
</dbReference>
<comment type="similarity">
    <text evidence="2 11 13">Belongs to the FKBP-type PPIase family. Tig subfamily.</text>
</comment>
<dbReference type="InterPro" id="IPR008880">
    <property type="entry name" value="Trigger_fac_C"/>
</dbReference>
<dbReference type="InterPro" id="IPR027304">
    <property type="entry name" value="Trigger_fact/SurA_dom_sf"/>
</dbReference>
<evidence type="ECO:0000256" key="2">
    <source>
        <dbReference type="ARBA" id="ARBA00005464"/>
    </source>
</evidence>
<dbReference type="GO" id="GO:0051083">
    <property type="term" value="P:'de novo' cotranslational protein folding"/>
    <property type="evidence" value="ECO:0007669"/>
    <property type="project" value="TreeGrafter"/>
</dbReference>
<dbReference type="InterPro" id="IPR037041">
    <property type="entry name" value="Trigger_fac_C_sf"/>
</dbReference>
<dbReference type="EC" id="5.2.1.8" evidence="3 11"/>
<dbReference type="GO" id="GO:0015031">
    <property type="term" value="P:protein transport"/>
    <property type="evidence" value="ECO:0007669"/>
    <property type="project" value="UniProtKB-UniRule"/>
</dbReference>
<dbReference type="InterPro" id="IPR001179">
    <property type="entry name" value="PPIase_FKBP_dom"/>
</dbReference>
<dbReference type="InterPro" id="IPR046357">
    <property type="entry name" value="PPIase_dom_sf"/>
</dbReference>
<dbReference type="AlphaFoldDB" id="A0AAU8A5D2"/>
<evidence type="ECO:0000256" key="11">
    <source>
        <dbReference type="HAMAP-Rule" id="MF_00303"/>
    </source>
</evidence>
<evidence type="ECO:0000256" key="9">
    <source>
        <dbReference type="ARBA" id="ARBA00023306"/>
    </source>
</evidence>
<keyword evidence="7 11" id="KW-0143">Chaperone</keyword>
<keyword evidence="8 11" id="KW-0413">Isomerase</keyword>
<evidence type="ECO:0000313" key="15">
    <source>
        <dbReference type="EMBL" id="XCC58642.1"/>
    </source>
</evidence>
<dbReference type="InterPro" id="IPR008881">
    <property type="entry name" value="Trigger_fac_ribosome-bd_bac"/>
</dbReference>
<dbReference type="Pfam" id="PF05697">
    <property type="entry name" value="Trigger_N"/>
    <property type="match status" value="1"/>
</dbReference>
<dbReference type="FunFam" id="3.10.50.40:FF:000001">
    <property type="entry name" value="Trigger factor"/>
    <property type="match status" value="1"/>
</dbReference>
<name>A0AAU8A5D2_9BURK</name>
<dbReference type="Gene3D" id="1.10.3120.10">
    <property type="entry name" value="Trigger factor, C-terminal domain"/>
    <property type="match status" value="1"/>
</dbReference>
<dbReference type="Pfam" id="PF05698">
    <property type="entry name" value="Trigger_C"/>
    <property type="match status" value="1"/>
</dbReference>
<dbReference type="PROSITE" id="PS50059">
    <property type="entry name" value="FKBP_PPIASE"/>
    <property type="match status" value="1"/>
</dbReference>
<keyword evidence="5 11" id="KW-0132">Cell division</keyword>
<organism evidence="15">
    <name type="scientific">Polynucleobacter sp. UK-FUSCHL-C3</name>
    <dbReference type="NCBI Taxonomy" id="2955208"/>
    <lineage>
        <taxon>Bacteria</taxon>
        <taxon>Pseudomonadati</taxon>
        <taxon>Pseudomonadota</taxon>
        <taxon>Betaproteobacteria</taxon>
        <taxon>Burkholderiales</taxon>
        <taxon>Burkholderiaceae</taxon>
        <taxon>Polynucleobacter</taxon>
    </lineage>
</organism>
<keyword evidence="11" id="KW-0963">Cytoplasm</keyword>
<comment type="catalytic activity">
    <reaction evidence="1 11 12">
        <text>[protein]-peptidylproline (omega=180) = [protein]-peptidylproline (omega=0)</text>
        <dbReference type="Rhea" id="RHEA:16237"/>
        <dbReference type="Rhea" id="RHEA-COMP:10747"/>
        <dbReference type="Rhea" id="RHEA-COMP:10748"/>
        <dbReference type="ChEBI" id="CHEBI:83833"/>
        <dbReference type="ChEBI" id="CHEBI:83834"/>
        <dbReference type="EC" id="5.2.1.8"/>
    </reaction>
</comment>
<comment type="subcellular location">
    <subcellularLocation>
        <location evidence="11">Cytoplasm</location>
    </subcellularLocation>
    <text evidence="11">About half TF is bound to the ribosome near the polypeptide exit tunnel while the other half is free in the cytoplasm.</text>
</comment>
<evidence type="ECO:0000256" key="13">
    <source>
        <dbReference type="RuleBase" id="RU003914"/>
    </source>
</evidence>
<dbReference type="Gene3D" id="3.30.70.1050">
    <property type="entry name" value="Trigger factor ribosome-binding domain"/>
    <property type="match status" value="1"/>
</dbReference>
<protein>
    <recommendedName>
        <fullName evidence="4 11">Trigger factor</fullName>
        <shortName evidence="11">TF</shortName>
        <ecNumber evidence="3 11">5.2.1.8</ecNumber>
    </recommendedName>
    <alternativeName>
        <fullName evidence="10 11">PPIase</fullName>
    </alternativeName>
</protein>
<dbReference type="GO" id="GO:0003755">
    <property type="term" value="F:peptidyl-prolyl cis-trans isomerase activity"/>
    <property type="evidence" value="ECO:0007669"/>
    <property type="project" value="UniProtKB-UniRule"/>
</dbReference>
<evidence type="ECO:0000256" key="6">
    <source>
        <dbReference type="ARBA" id="ARBA00023110"/>
    </source>
</evidence>
<evidence type="ECO:0000256" key="4">
    <source>
        <dbReference type="ARBA" id="ARBA00016902"/>
    </source>
</evidence>
<evidence type="ECO:0000256" key="7">
    <source>
        <dbReference type="ARBA" id="ARBA00023186"/>
    </source>
</evidence>
<evidence type="ECO:0000259" key="14">
    <source>
        <dbReference type="PROSITE" id="PS50059"/>
    </source>
</evidence>
<evidence type="ECO:0000256" key="1">
    <source>
        <dbReference type="ARBA" id="ARBA00000971"/>
    </source>
</evidence>
<evidence type="ECO:0000256" key="10">
    <source>
        <dbReference type="ARBA" id="ARBA00029986"/>
    </source>
</evidence>
<dbReference type="SUPFAM" id="SSF102735">
    <property type="entry name" value="Trigger factor ribosome-binding domain"/>
    <property type="match status" value="1"/>
</dbReference>
<dbReference type="GO" id="GO:0043022">
    <property type="term" value="F:ribosome binding"/>
    <property type="evidence" value="ECO:0007669"/>
    <property type="project" value="TreeGrafter"/>
</dbReference>